<protein>
    <recommendedName>
        <fullName evidence="4">RNA helicase</fullName>
        <ecNumber evidence="4">3.6.4.13</ecNumber>
    </recommendedName>
</protein>
<feature type="domain" description="DEAD-box RNA helicase Q" evidence="16">
    <location>
        <begin position="62"/>
        <end position="90"/>
    </location>
</feature>
<evidence type="ECO:0000256" key="10">
    <source>
        <dbReference type="ARBA" id="ARBA00023242"/>
    </source>
</evidence>
<keyword evidence="8" id="KW-0067">ATP-binding</keyword>
<dbReference type="OrthoDB" id="1191041at2759"/>
<evidence type="ECO:0000256" key="3">
    <source>
        <dbReference type="ARBA" id="ARBA00010379"/>
    </source>
</evidence>
<keyword evidence="19" id="KW-1185">Reference proteome</keyword>
<dbReference type="Proteomes" id="UP000615446">
    <property type="component" value="Unassembled WGS sequence"/>
</dbReference>
<evidence type="ECO:0000259" key="16">
    <source>
        <dbReference type="PROSITE" id="PS51195"/>
    </source>
</evidence>
<evidence type="ECO:0000256" key="5">
    <source>
        <dbReference type="ARBA" id="ARBA00022741"/>
    </source>
</evidence>
<feature type="domain" description="Helicase C-terminal" evidence="15">
    <location>
        <begin position="322"/>
        <end position="472"/>
    </location>
</feature>
<keyword evidence="9" id="KW-0694">RNA-binding</keyword>
<keyword evidence="7 18" id="KW-0347">Helicase</keyword>
<dbReference type="Pfam" id="PF00270">
    <property type="entry name" value="DEAD"/>
    <property type="match status" value="1"/>
</dbReference>
<gene>
    <name evidence="18" type="ORF">RCL2_000020600</name>
    <name evidence="17" type="ORF">RclHR1_03700010</name>
</gene>
<dbReference type="InterPro" id="IPR027417">
    <property type="entry name" value="P-loop_NTPase"/>
</dbReference>
<evidence type="ECO:0000256" key="9">
    <source>
        <dbReference type="ARBA" id="ARBA00022884"/>
    </source>
</evidence>
<dbReference type="CDD" id="cd17959">
    <property type="entry name" value="DEADc_DDX54"/>
    <property type="match status" value="1"/>
</dbReference>
<dbReference type="InterPro" id="IPR000629">
    <property type="entry name" value="RNA-helicase_DEAD-box_CS"/>
</dbReference>
<evidence type="ECO:0000256" key="7">
    <source>
        <dbReference type="ARBA" id="ARBA00022806"/>
    </source>
</evidence>
<dbReference type="AlphaFoldDB" id="A0A2Z6RG44"/>
<dbReference type="InterPro" id="IPR012541">
    <property type="entry name" value="DBP10_C"/>
</dbReference>
<evidence type="ECO:0000259" key="15">
    <source>
        <dbReference type="PROSITE" id="PS51194"/>
    </source>
</evidence>
<dbReference type="Pfam" id="PF08147">
    <property type="entry name" value="DBP10CT"/>
    <property type="match status" value="1"/>
</dbReference>
<evidence type="ECO:0000256" key="6">
    <source>
        <dbReference type="ARBA" id="ARBA00022801"/>
    </source>
</evidence>
<dbReference type="PANTHER" id="PTHR47959">
    <property type="entry name" value="ATP-DEPENDENT RNA HELICASE RHLE-RELATED"/>
    <property type="match status" value="1"/>
</dbReference>
<dbReference type="Proteomes" id="UP000247702">
    <property type="component" value="Unassembled WGS sequence"/>
</dbReference>
<dbReference type="PROSITE" id="PS00039">
    <property type="entry name" value="DEAD_ATP_HELICASE"/>
    <property type="match status" value="1"/>
</dbReference>
<dbReference type="PANTHER" id="PTHR47959:SF8">
    <property type="entry name" value="RNA HELICASE"/>
    <property type="match status" value="1"/>
</dbReference>
<dbReference type="InterPro" id="IPR050079">
    <property type="entry name" value="DEAD_box_RNA_helicase"/>
</dbReference>
<dbReference type="InterPro" id="IPR014014">
    <property type="entry name" value="RNA_helicase_DEAD_Q_motif"/>
</dbReference>
<reference evidence="18" key="2">
    <citation type="submission" date="2019-10" db="EMBL/GenBank/DDBJ databases">
        <title>Conservation and host-specific expression of non-tandemly repeated heterogenous ribosome RNA gene in arbuscular mycorrhizal fungi.</title>
        <authorList>
            <person name="Maeda T."/>
            <person name="Kobayashi Y."/>
            <person name="Nakagawa T."/>
            <person name="Ezawa T."/>
            <person name="Yamaguchi K."/>
            <person name="Bino T."/>
            <person name="Nishimoto Y."/>
            <person name="Shigenobu S."/>
            <person name="Kawaguchi M."/>
        </authorList>
    </citation>
    <scope>NUCLEOTIDE SEQUENCE</scope>
    <source>
        <strain evidence="18">HR1</strain>
    </source>
</reference>
<comment type="similarity">
    <text evidence="3">Belongs to the DEAD box helicase family. DDX54/DBP10 subfamily.</text>
</comment>
<feature type="compositionally biased region" description="Basic and acidic residues" evidence="13">
    <location>
        <begin position="803"/>
        <end position="824"/>
    </location>
</feature>
<dbReference type="InterPro" id="IPR011545">
    <property type="entry name" value="DEAD/DEAH_box_helicase_dom"/>
</dbReference>
<dbReference type="GO" id="GO:0005730">
    <property type="term" value="C:nucleolus"/>
    <property type="evidence" value="ECO:0007669"/>
    <property type="project" value="UniProtKB-SubCell"/>
</dbReference>
<dbReference type="GO" id="GO:0016787">
    <property type="term" value="F:hydrolase activity"/>
    <property type="evidence" value="ECO:0007669"/>
    <property type="project" value="UniProtKB-KW"/>
</dbReference>
<dbReference type="EC" id="3.6.4.13" evidence="4"/>
<dbReference type="EMBL" id="BLAL01000004">
    <property type="protein sequence ID" value="GES72648.1"/>
    <property type="molecule type" value="Genomic_DNA"/>
</dbReference>
<feature type="region of interest" description="Disordered" evidence="13">
    <location>
        <begin position="621"/>
        <end position="655"/>
    </location>
</feature>
<dbReference type="SUPFAM" id="SSF52540">
    <property type="entry name" value="P-loop containing nucleoside triphosphate hydrolases"/>
    <property type="match status" value="2"/>
</dbReference>
<dbReference type="GO" id="GO:0003724">
    <property type="term" value="F:RNA helicase activity"/>
    <property type="evidence" value="ECO:0007669"/>
    <property type="project" value="UniProtKB-EC"/>
</dbReference>
<evidence type="ECO:0000259" key="14">
    <source>
        <dbReference type="PROSITE" id="PS51192"/>
    </source>
</evidence>
<dbReference type="EMBL" id="BEXD01003002">
    <property type="protein sequence ID" value="GBC00003.1"/>
    <property type="molecule type" value="Genomic_DNA"/>
</dbReference>
<evidence type="ECO:0000256" key="12">
    <source>
        <dbReference type="PROSITE-ProRule" id="PRU00552"/>
    </source>
</evidence>
<proteinExistence type="inferred from homology"/>
<dbReference type="CDD" id="cd18787">
    <property type="entry name" value="SF2_C_DEAD"/>
    <property type="match status" value="1"/>
</dbReference>
<dbReference type="Gene3D" id="3.40.50.300">
    <property type="entry name" value="P-loop containing nucleotide triphosphate hydrolases"/>
    <property type="match status" value="2"/>
</dbReference>
<feature type="domain" description="Helicase ATP-binding" evidence="14">
    <location>
        <begin position="93"/>
        <end position="265"/>
    </location>
</feature>
<dbReference type="GO" id="GO:0005524">
    <property type="term" value="F:ATP binding"/>
    <property type="evidence" value="ECO:0007669"/>
    <property type="project" value="UniProtKB-KW"/>
</dbReference>
<keyword evidence="6" id="KW-0378">Hydrolase</keyword>
<feature type="region of interest" description="Disordered" evidence="13">
    <location>
        <begin position="1"/>
        <end position="27"/>
    </location>
</feature>
<keyword evidence="10" id="KW-0539">Nucleus</keyword>
<keyword evidence="5" id="KW-0547">Nucleotide-binding</keyword>
<comment type="subcellular location">
    <subcellularLocation>
        <location evidence="2">Nucleus</location>
        <location evidence="2">Nucleolus</location>
    </subcellularLocation>
</comment>
<evidence type="ECO:0000313" key="17">
    <source>
        <dbReference type="EMBL" id="GBC00003.1"/>
    </source>
</evidence>
<evidence type="ECO:0000256" key="1">
    <source>
        <dbReference type="ARBA" id="ARBA00003706"/>
    </source>
</evidence>
<dbReference type="SMART" id="SM01123">
    <property type="entry name" value="DBP10CT"/>
    <property type="match status" value="1"/>
</dbReference>
<dbReference type="PROSITE" id="PS51194">
    <property type="entry name" value="HELICASE_CTER"/>
    <property type="match status" value="1"/>
</dbReference>
<dbReference type="Pfam" id="PF00271">
    <property type="entry name" value="Helicase_C"/>
    <property type="match status" value="1"/>
</dbReference>
<evidence type="ECO:0000256" key="13">
    <source>
        <dbReference type="SAM" id="MobiDB-lite"/>
    </source>
</evidence>
<dbReference type="SMART" id="SM00490">
    <property type="entry name" value="HELICc"/>
    <property type="match status" value="1"/>
</dbReference>
<dbReference type="InterPro" id="IPR001650">
    <property type="entry name" value="Helicase_C-like"/>
</dbReference>
<reference evidence="17 19" key="1">
    <citation type="submission" date="2017-11" db="EMBL/GenBank/DDBJ databases">
        <title>The genome of Rhizophagus clarus HR1 reveals common genetic basis of auxotrophy among arbuscular mycorrhizal fungi.</title>
        <authorList>
            <person name="Kobayashi Y."/>
        </authorList>
    </citation>
    <scope>NUCLEOTIDE SEQUENCE [LARGE SCALE GENOMIC DNA]</scope>
    <source>
        <strain evidence="17 19">HR1</strain>
    </source>
</reference>
<dbReference type="InterPro" id="IPR014001">
    <property type="entry name" value="Helicase_ATP-bd"/>
</dbReference>
<evidence type="ECO:0000313" key="18">
    <source>
        <dbReference type="EMBL" id="GES72648.1"/>
    </source>
</evidence>
<evidence type="ECO:0000256" key="4">
    <source>
        <dbReference type="ARBA" id="ARBA00012552"/>
    </source>
</evidence>
<comment type="function">
    <text evidence="1">ATP-binding RNA helicase involved in the biogenesis of 60S ribosomal subunits and is required for the normal formation of 25S and 5.8S rRNAs.</text>
</comment>
<evidence type="ECO:0000256" key="11">
    <source>
        <dbReference type="ARBA" id="ARBA00047984"/>
    </source>
</evidence>
<dbReference type="SMART" id="SM00487">
    <property type="entry name" value="DEXDc"/>
    <property type="match status" value="1"/>
</dbReference>
<accession>A0A2Z6RG44</accession>
<evidence type="ECO:0000256" key="2">
    <source>
        <dbReference type="ARBA" id="ARBA00004604"/>
    </source>
</evidence>
<dbReference type="GO" id="GO:0005829">
    <property type="term" value="C:cytosol"/>
    <property type="evidence" value="ECO:0007669"/>
    <property type="project" value="TreeGrafter"/>
</dbReference>
<evidence type="ECO:0000313" key="19">
    <source>
        <dbReference type="Proteomes" id="UP000247702"/>
    </source>
</evidence>
<name>A0A2Z6RG44_9GLOM</name>
<comment type="catalytic activity">
    <reaction evidence="11">
        <text>ATP + H2O = ADP + phosphate + H(+)</text>
        <dbReference type="Rhea" id="RHEA:13065"/>
        <dbReference type="ChEBI" id="CHEBI:15377"/>
        <dbReference type="ChEBI" id="CHEBI:15378"/>
        <dbReference type="ChEBI" id="CHEBI:30616"/>
        <dbReference type="ChEBI" id="CHEBI:43474"/>
        <dbReference type="ChEBI" id="CHEBI:456216"/>
        <dbReference type="EC" id="3.6.4.13"/>
    </reaction>
</comment>
<dbReference type="InterPro" id="IPR033517">
    <property type="entry name" value="DDX54/DBP10_DEAD-box_helicase"/>
</dbReference>
<feature type="short sequence motif" description="Q motif" evidence="12">
    <location>
        <begin position="62"/>
        <end position="90"/>
    </location>
</feature>
<evidence type="ECO:0000256" key="8">
    <source>
        <dbReference type="ARBA" id="ARBA00022840"/>
    </source>
</evidence>
<dbReference type="PROSITE" id="PS51192">
    <property type="entry name" value="HELICASE_ATP_BIND_1"/>
    <property type="match status" value="1"/>
</dbReference>
<dbReference type="PROSITE" id="PS51195">
    <property type="entry name" value="Q_MOTIF"/>
    <property type="match status" value="1"/>
</dbReference>
<comment type="caution">
    <text evidence="17">The sequence shown here is derived from an EMBL/GenBank/DDBJ whole genome shotgun (WGS) entry which is preliminary data.</text>
</comment>
<dbReference type="FunFam" id="3.40.50.300:FF:000865">
    <property type="entry name" value="ATP-dependent RNA helicase DDX54"/>
    <property type="match status" value="1"/>
</dbReference>
<feature type="compositionally biased region" description="Basic residues" evidence="13">
    <location>
        <begin position="845"/>
        <end position="868"/>
    </location>
</feature>
<sequence length="868" mass="98799">MEVKNSEDSISTQESDQEKDSDDYVDIFSSLTKDDEEEAFEEEAAFISKQLQAKNRKKKKSGGFQSMGLSYPVYKAIFHKGFKVPTPIQRKTIPLIMDGNDVVAMARTGSGKTAAFLIPILEKLKSHSAKVGARAIILSPSRELALQTQKVCKELAKYTDLRSCLVVGGDNLDDQFEMIAGNPDIIIATPGRLLHLIIEMDIELKSVEYIVFDEADRLFELGFSVQLHEMLHRLPQSRQTMLFSATLPQSLVDFAKAGLQDPTLVRLDVDSKISSDLEMAFFSVKQSEKEAALLYILKEIIKVPLNLNPTSDDVKSKSNKKKSKNTFSEVLSHQTIIFVSTKHHVEYITNLLNLAGYQTSYIYGSLDQTARKIQINNFRTGQSNLLVVTDVAARGIDIPILENVINYDFVCSSKIFVHRVGRTARAGRRGWAYSLITSEELPYLLDLHLFLGRRLVIGSTASSQPDYTSDIIMGCFPTDALDMNLEWVKGKLTEVSNIEALNNVAKNGYKQYCKSRLSASSESYKRAKEIMASENYTDVHFLFADKIGEKEKDRQILINSISSFRPHETIFEIGSRGNKKTSTASQLMRQRRENVSKLIETHKSIPNKTLNVDLSEPANSIELSNLDDEKNEEPVNKDYKKRKSNDNNFGISKKQKNDRFRDDEFYIPHFQKDANTEKGYSVNQGMSFAEESKKALIETQADEHIPHNKAKALRWDSKKKKFVRGNNVGSDNKKLITTESGIKIPATYKSGRFKEWQQQNKLQIPRMGEKELPNVNVTMKQYRHNKFTAPKPLDPLSRDYEKKFKKASKADDPNDQEKSFDLSTKKKRVNRKINNELKTVDQIYKQRKLKEKRRAKNGRASRKKKSKK</sequence>
<feature type="region of interest" description="Disordered" evidence="13">
    <location>
        <begin position="803"/>
        <end position="868"/>
    </location>
</feature>
<dbReference type="GO" id="GO:0003723">
    <property type="term" value="F:RNA binding"/>
    <property type="evidence" value="ECO:0007669"/>
    <property type="project" value="UniProtKB-KW"/>
</dbReference>
<dbReference type="STRING" id="94130.A0A2Z6RG44"/>
<organism evidence="17 19">
    <name type="scientific">Rhizophagus clarus</name>
    <dbReference type="NCBI Taxonomy" id="94130"/>
    <lineage>
        <taxon>Eukaryota</taxon>
        <taxon>Fungi</taxon>
        <taxon>Fungi incertae sedis</taxon>
        <taxon>Mucoromycota</taxon>
        <taxon>Glomeromycotina</taxon>
        <taxon>Glomeromycetes</taxon>
        <taxon>Glomerales</taxon>
        <taxon>Glomeraceae</taxon>
        <taxon>Rhizophagus</taxon>
    </lineage>
</organism>
<feature type="compositionally biased region" description="Acidic residues" evidence="13">
    <location>
        <begin position="15"/>
        <end position="25"/>
    </location>
</feature>